<comment type="caution">
    <text evidence="1">The sequence shown here is derived from an EMBL/GenBank/DDBJ whole genome shotgun (WGS) entry which is preliminary data.</text>
</comment>
<evidence type="ECO:0000313" key="1">
    <source>
        <dbReference type="EMBL" id="NBD25609.1"/>
    </source>
</evidence>
<reference evidence="1 2" key="1">
    <citation type="submission" date="2020-01" db="EMBL/GenBank/DDBJ databases">
        <title>Paenibacillus soybeanensis sp. nov. isolated from the nodules of soybean (Glycine max(L.) Merr).</title>
        <authorList>
            <person name="Wang H."/>
        </authorList>
    </citation>
    <scope>NUCLEOTIDE SEQUENCE [LARGE SCALE GENOMIC DNA]</scope>
    <source>
        <strain evidence="1 2">T1</strain>
    </source>
</reference>
<evidence type="ECO:0008006" key="3">
    <source>
        <dbReference type="Google" id="ProtNLM"/>
    </source>
</evidence>
<dbReference type="EMBL" id="JAAAMV010000013">
    <property type="protein sequence ID" value="NBD25609.1"/>
    <property type="molecule type" value="Genomic_DNA"/>
</dbReference>
<evidence type="ECO:0000313" key="2">
    <source>
        <dbReference type="Proteomes" id="UP000665561"/>
    </source>
</evidence>
<accession>A0ABW9XSI4</accession>
<proteinExistence type="predicted"/>
<protein>
    <recommendedName>
        <fullName evidence="3">DUF5348 domain-containing protein</fullName>
    </recommendedName>
</protein>
<name>A0ABW9XSI4_9BACL</name>
<keyword evidence="2" id="KW-1185">Reference proteome</keyword>
<organism evidence="1 2">
    <name type="scientific">Paenibacillus glycinis</name>
    <dbReference type="NCBI Taxonomy" id="2697035"/>
    <lineage>
        <taxon>Bacteria</taxon>
        <taxon>Bacillati</taxon>
        <taxon>Bacillota</taxon>
        <taxon>Bacilli</taxon>
        <taxon>Bacillales</taxon>
        <taxon>Paenibacillaceae</taxon>
        <taxon>Paenibacillus</taxon>
    </lineage>
</organism>
<gene>
    <name evidence="1" type="ORF">GT019_17190</name>
</gene>
<dbReference type="RefSeq" id="WP_161744420.1">
    <property type="nucleotide sequence ID" value="NZ_JAAAMV010000013.1"/>
</dbReference>
<dbReference type="Proteomes" id="UP000665561">
    <property type="component" value="Unassembled WGS sequence"/>
</dbReference>
<sequence length="81" mass="9676">MKIPKDLQVGQKIEVVYITGEFETVVFGGWDWTYGLFPVLRFEDEYWEEEKLVKISGWIRRSLIARLKLIKTDQRSQKIKV</sequence>